<evidence type="ECO:0000256" key="12">
    <source>
        <dbReference type="ARBA" id="ARBA00022840"/>
    </source>
</evidence>
<evidence type="ECO:0000256" key="2">
    <source>
        <dbReference type="ARBA" id="ARBA00004123"/>
    </source>
</evidence>
<evidence type="ECO:0000256" key="18">
    <source>
        <dbReference type="ARBA" id="ARBA00074971"/>
    </source>
</evidence>
<comment type="similarity">
    <text evidence="3">Belongs to the protein kinase superfamily. CAMK Ser/Thr protein kinase family.</text>
</comment>
<accession>A0A6A5HK39</accession>
<keyword evidence="14" id="KW-0539">Nucleus</keyword>
<feature type="compositionally biased region" description="Basic and acidic residues" evidence="21">
    <location>
        <begin position="962"/>
        <end position="971"/>
    </location>
</feature>
<evidence type="ECO:0000256" key="9">
    <source>
        <dbReference type="ARBA" id="ARBA00022723"/>
    </source>
</evidence>
<dbReference type="RefSeq" id="XP_053590890.1">
    <property type="nucleotide sequence ID" value="XM_053722245.1"/>
</dbReference>
<dbReference type="GO" id="GO:0035556">
    <property type="term" value="P:intracellular signal transduction"/>
    <property type="evidence" value="ECO:0007669"/>
    <property type="project" value="TreeGrafter"/>
</dbReference>
<dbReference type="GO" id="GO:0005634">
    <property type="term" value="C:nucleus"/>
    <property type="evidence" value="ECO:0007669"/>
    <property type="project" value="UniProtKB-SubCell"/>
</dbReference>
<sequence>MSNGPETGALRRKTSLHIRDTRIAGLYDLEKTIGQGHFAVVKLARHVFTGEMVAVKIIDKTKMDEASTCQIMKEVRCMKLVQHANIVRLYEVLDTQTKIFLILELGDYDLHDFIIKHEKGVCESLAQQYFCQIMTAIDYCHQLHVVHRDLKPENVVFFEKLGMVKLTDFGFSNSYEPGEQLSTSCGSLAYSAPEILLGDSYDAPAVDVWSLGVILYMLVCGRLPFQEANDSETLTKILDCKYSIPDVLSDECRLLIQSMLVREPSKRASLEKIVSSSWVQAGDRGLSTAIPLIVRHHLPSSAHSTIIEQMVAGGIATEEDILRYLENDEYNSVTATYYLLAERVLASYREEQARELLAKHIEMSDIEEGGGASSSSRGAVNSRCRSRSNSWRARPCSILKEESEEELSSYLRSASRQSSRFFPLHDFVSSPRSASRCCSAQMSRQNSEEAVSLKSLDVGDAIRPTTFFIPNSSGAATTSQTPTTPTSIIASSRFDDVLSPIDERDGGSETDIQKRTTTEIRRSVLNDIVDDSLSGEEYALRKSSDSCLHAHHSLLRSASAKRLLRRNSSPSVSMFSGIQRDRVSPQAVQELLDLNRLGGARGRAASPESVRSSRSPSPPASSSGRTSPAMSTISSMSRLKVSSASVTNSGMRKLSSSPHLLGICEETEDGSEVFQSTSSRHLRTLDDRGGRANRSASTGLVHLPSRHHSIHATKSSAASLLTTPFVTKPLTSSGASGVSTTSSGAFVQCTPNTYSAVRSIRPRQAIVSPDILRRYDPHQRFIVRSKRSTSCSSSDASDDDDGRRLTMLSTTKCKFDEKGKKRDEDDEDGGDGMGRRTTSGAGASGNGGSNGGGRQGNSQQGVGGQQSQEKRSTDVASLPLRPIPEMTLLDQTLQSPDDSSESIRNRILYSSLSTQTMIRKWTDMDLWYGTPPRDYEDRSSCHHEKSTPWLRCLRRTASSHDLIRESDEKTSSENGDVPECATSSSSPNATSSESPESSTTTMSQTSPLNIQNMYNNGSKFSFLNTLPMEKVDRWLQCAEFVF</sequence>
<evidence type="ECO:0000256" key="1">
    <source>
        <dbReference type="ARBA" id="ARBA00001946"/>
    </source>
</evidence>
<organism evidence="23 24">
    <name type="scientific">Caenorhabditis remanei</name>
    <name type="common">Caenorhabditis vulgaris</name>
    <dbReference type="NCBI Taxonomy" id="31234"/>
    <lineage>
        <taxon>Eukaryota</taxon>
        <taxon>Metazoa</taxon>
        <taxon>Ecdysozoa</taxon>
        <taxon>Nematoda</taxon>
        <taxon>Chromadorea</taxon>
        <taxon>Rhabditida</taxon>
        <taxon>Rhabditina</taxon>
        <taxon>Rhabditomorpha</taxon>
        <taxon>Rhabditoidea</taxon>
        <taxon>Rhabditidae</taxon>
        <taxon>Peloderinae</taxon>
        <taxon>Caenorhabditis</taxon>
    </lineage>
</organism>
<evidence type="ECO:0000256" key="11">
    <source>
        <dbReference type="ARBA" id="ARBA00022777"/>
    </source>
</evidence>
<feature type="region of interest" description="Disordered" evidence="21">
    <location>
        <begin position="669"/>
        <end position="700"/>
    </location>
</feature>
<evidence type="ECO:0000313" key="23">
    <source>
        <dbReference type="EMBL" id="KAF1768248.1"/>
    </source>
</evidence>
<dbReference type="Pfam" id="PF00069">
    <property type="entry name" value="Pkinase"/>
    <property type="match status" value="1"/>
</dbReference>
<dbReference type="EMBL" id="WUAV01000001">
    <property type="protein sequence ID" value="KAF1768248.1"/>
    <property type="molecule type" value="Genomic_DNA"/>
</dbReference>
<dbReference type="AlphaFoldDB" id="A0A6A5HK39"/>
<protein>
    <recommendedName>
        <fullName evidence="18">SNF-related serine/threonine-protein kinase</fullName>
        <ecNumber evidence="4">2.7.11.1</ecNumber>
    </recommendedName>
    <alternativeName>
        <fullName evidence="19">SNF1-related kinase</fullName>
    </alternativeName>
</protein>
<keyword evidence="5" id="KW-0488">Methylation</keyword>
<reference evidence="23 24" key="1">
    <citation type="submission" date="2019-12" db="EMBL/GenBank/DDBJ databases">
        <title>Chromosome-level assembly of the Caenorhabditis remanei genome.</title>
        <authorList>
            <person name="Teterina A.A."/>
            <person name="Willis J.H."/>
            <person name="Phillips P.C."/>
        </authorList>
    </citation>
    <scope>NUCLEOTIDE SEQUENCE [LARGE SCALE GENOMIC DNA]</scope>
    <source>
        <strain evidence="23 24">PX506</strain>
        <tissue evidence="23">Whole organism</tissue>
    </source>
</reference>
<dbReference type="GO" id="GO:0005524">
    <property type="term" value="F:ATP binding"/>
    <property type="evidence" value="ECO:0007669"/>
    <property type="project" value="UniProtKB-UniRule"/>
</dbReference>
<evidence type="ECO:0000256" key="16">
    <source>
        <dbReference type="ARBA" id="ARBA00048679"/>
    </source>
</evidence>
<dbReference type="CTD" id="9813096"/>
<dbReference type="InterPro" id="IPR008271">
    <property type="entry name" value="Ser/Thr_kinase_AS"/>
</dbReference>
<feature type="compositionally biased region" description="Low complexity" evidence="21">
    <location>
        <begin position="603"/>
        <end position="629"/>
    </location>
</feature>
<comment type="cofactor">
    <cofactor evidence="1">
        <name>Mg(2+)</name>
        <dbReference type="ChEBI" id="CHEBI:18420"/>
    </cofactor>
</comment>
<keyword evidence="6" id="KW-0723">Serine/threonine-protein kinase</keyword>
<evidence type="ECO:0000256" key="14">
    <source>
        <dbReference type="ARBA" id="ARBA00023242"/>
    </source>
</evidence>
<dbReference type="KEGG" id="crq:GCK72_000060"/>
<dbReference type="GO" id="GO:0005737">
    <property type="term" value="C:cytoplasm"/>
    <property type="evidence" value="ECO:0007669"/>
    <property type="project" value="TreeGrafter"/>
</dbReference>
<evidence type="ECO:0000256" key="15">
    <source>
        <dbReference type="ARBA" id="ARBA00047899"/>
    </source>
</evidence>
<evidence type="ECO:0000256" key="6">
    <source>
        <dbReference type="ARBA" id="ARBA00022527"/>
    </source>
</evidence>
<feature type="compositionally biased region" description="Gly residues" evidence="21">
    <location>
        <begin position="842"/>
        <end position="855"/>
    </location>
</feature>
<feature type="region of interest" description="Disordered" evidence="21">
    <location>
        <begin position="962"/>
        <end position="1010"/>
    </location>
</feature>
<evidence type="ECO:0000256" key="13">
    <source>
        <dbReference type="ARBA" id="ARBA00022842"/>
    </source>
</evidence>
<feature type="compositionally biased region" description="Low complexity" evidence="21">
    <location>
        <begin position="982"/>
        <end position="1007"/>
    </location>
</feature>
<gene>
    <name evidence="23" type="ORF">GCK72_000060</name>
</gene>
<dbReference type="CDD" id="cd14339">
    <property type="entry name" value="UBA_SNRK"/>
    <property type="match status" value="1"/>
</dbReference>
<dbReference type="Gene3D" id="1.10.510.10">
    <property type="entry name" value="Transferase(Phosphotransferase) domain 1"/>
    <property type="match status" value="1"/>
</dbReference>
<evidence type="ECO:0000256" key="10">
    <source>
        <dbReference type="ARBA" id="ARBA00022741"/>
    </source>
</evidence>
<keyword evidence="9" id="KW-0479">Metal-binding</keyword>
<comment type="catalytic activity">
    <reaction evidence="15">
        <text>L-threonyl-[protein] + ATP = O-phospho-L-threonyl-[protein] + ADP + H(+)</text>
        <dbReference type="Rhea" id="RHEA:46608"/>
        <dbReference type="Rhea" id="RHEA-COMP:11060"/>
        <dbReference type="Rhea" id="RHEA-COMP:11605"/>
        <dbReference type="ChEBI" id="CHEBI:15378"/>
        <dbReference type="ChEBI" id="CHEBI:30013"/>
        <dbReference type="ChEBI" id="CHEBI:30616"/>
        <dbReference type="ChEBI" id="CHEBI:61977"/>
        <dbReference type="ChEBI" id="CHEBI:456216"/>
        <dbReference type="EC" id="2.7.11.1"/>
    </reaction>
</comment>
<keyword evidence="13" id="KW-0460">Magnesium</keyword>
<dbReference type="PANTHER" id="PTHR24346:SF45">
    <property type="entry name" value="PROTEIN KINASE DOMAIN-CONTAINING PROTEIN"/>
    <property type="match status" value="1"/>
</dbReference>
<proteinExistence type="inferred from homology"/>
<keyword evidence="11" id="KW-0418">Kinase</keyword>
<comment type="caution">
    <text evidence="23">The sequence shown here is derived from an EMBL/GenBank/DDBJ whole genome shotgun (WGS) entry which is preliminary data.</text>
</comment>
<dbReference type="Proteomes" id="UP000483820">
    <property type="component" value="Chromosome I"/>
</dbReference>
<dbReference type="GO" id="GO:0004674">
    <property type="term" value="F:protein serine/threonine kinase activity"/>
    <property type="evidence" value="ECO:0007669"/>
    <property type="project" value="UniProtKB-KW"/>
</dbReference>
<feature type="region of interest" description="Disordered" evidence="21">
    <location>
        <begin position="784"/>
        <end position="803"/>
    </location>
</feature>
<dbReference type="FunFam" id="3.30.200.20:FF:000003">
    <property type="entry name" value="Non-specific serine/threonine protein kinase"/>
    <property type="match status" value="1"/>
</dbReference>
<feature type="domain" description="Protein kinase" evidence="22">
    <location>
        <begin position="27"/>
        <end position="279"/>
    </location>
</feature>
<dbReference type="PROSITE" id="PS00107">
    <property type="entry name" value="PROTEIN_KINASE_ATP"/>
    <property type="match status" value="1"/>
</dbReference>
<dbReference type="InterPro" id="IPR017441">
    <property type="entry name" value="Protein_kinase_ATP_BS"/>
</dbReference>
<feature type="region of interest" description="Disordered" evidence="21">
    <location>
        <begin position="598"/>
        <end position="656"/>
    </location>
</feature>
<dbReference type="SUPFAM" id="SSF56112">
    <property type="entry name" value="Protein kinase-like (PK-like)"/>
    <property type="match status" value="1"/>
</dbReference>
<feature type="region of interest" description="Disordered" evidence="21">
    <location>
        <begin position="816"/>
        <end position="901"/>
    </location>
</feature>
<dbReference type="PANTHER" id="PTHR24346">
    <property type="entry name" value="MAP/MICROTUBULE AFFINITY-REGULATING KINASE"/>
    <property type="match status" value="1"/>
</dbReference>
<evidence type="ECO:0000256" key="20">
    <source>
        <dbReference type="PROSITE-ProRule" id="PRU10141"/>
    </source>
</evidence>
<keyword evidence="12 20" id="KW-0067">ATP-binding</keyword>
<keyword evidence="7" id="KW-0597">Phosphoprotein</keyword>
<evidence type="ECO:0000256" key="4">
    <source>
        <dbReference type="ARBA" id="ARBA00012513"/>
    </source>
</evidence>
<dbReference type="GO" id="GO:0046872">
    <property type="term" value="F:metal ion binding"/>
    <property type="evidence" value="ECO:0007669"/>
    <property type="project" value="UniProtKB-KW"/>
</dbReference>
<evidence type="ECO:0000256" key="3">
    <source>
        <dbReference type="ARBA" id="ARBA00006692"/>
    </source>
</evidence>
<evidence type="ECO:0000256" key="7">
    <source>
        <dbReference type="ARBA" id="ARBA00022553"/>
    </source>
</evidence>
<dbReference type="SMART" id="SM00220">
    <property type="entry name" value="S_TKc"/>
    <property type="match status" value="1"/>
</dbReference>
<comment type="catalytic activity">
    <reaction evidence="16">
        <text>L-seryl-[protein] + ATP = O-phospho-L-seryl-[protein] + ADP + H(+)</text>
        <dbReference type="Rhea" id="RHEA:17989"/>
        <dbReference type="Rhea" id="RHEA-COMP:9863"/>
        <dbReference type="Rhea" id="RHEA-COMP:11604"/>
        <dbReference type="ChEBI" id="CHEBI:15378"/>
        <dbReference type="ChEBI" id="CHEBI:29999"/>
        <dbReference type="ChEBI" id="CHEBI:30616"/>
        <dbReference type="ChEBI" id="CHEBI:83421"/>
        <dbReference type="ChEBI" id="CHEBI:456216"/>
        <dbReference type="EC" id="2.7.11.1"/>
    </reaction>
</comment>
<dbReference type="PROSITE" id="PS00108">
    <property type="entry name" value="PROTEIN_KINASE_ST"/>
    <property type="match status" value="1"/>
</dbReference>
<dbReference type="InterPro" id="IPR000719">
    <property type="entry name" value="Prot_kinase_dom"/>
</dbReference>
<evidence type="ECO:0000256" key="8">
    <source>
        <dbReference type="ARBA" id="ARBA00022679"/>
    </source>
</evidence>
<comment type="function">
    <text evidence="17">May play a role in hematopoietic cell proliferation or differentiation. Potential mediator of neuronal apoptosis.</text>
</comment>
<keyword evidence="8" id="KW-0808">Transferase</keyword>
<evidence type="ECO:0000256" key="19">
    <source>
        <dbReference type="ARBA" id="ARBA00077142"/>
    </source>
</evidence>
<dbReference type="InterPro" id="IPR011009">
    <property type="entry name" value="Kinase-like_dom_sf"/>
</dbReference>
<dbReference type="EC" id="2.7.11.1" evidence="4"/>
<keyword evidence="10 20" id="KW-0547">Nucleotide-binding</keyword>
<feature type="compositionally biased region" description="Polar residues" evidence="21">
    <location>
        <begin position="630"/>
        <end position="656"/>
    </location>
</feature>
<evidence type="ECO:0000313" key="24">
    <source>
        <dbReference type="Proteomes" id="UP000483820"/>
    </source>
</evidence>
<dbReference type="FunFam" id="1.10.510.10:FF:000166">
    <property type="entry name" value="SNF-related serine/threonine-protein kinase"/>
    <property type="match status" value="1"/>
</dbReference>
<dbReference type="PROSITE" id="PS50011">
    <property type="entry name" value="PROTEIN_KINASE_DOM"/>
    <property type="match status" value="1"/>
</dbReference>
<feature type="binding site" evidence="20">
    <location>
        <position position="56"/>
    </location>
    <ligand>
        <name>ATP</name>
        <dbReference type="ChEBI" id="CHEBI:30616"/>
    </ligand>
</feature>
<dbReference type="CDD" id="cd14074">
    <property type="entry name" value="STKc_SNRK"/>
    <property type="match status" value="1"/>
</dbReference>
<comment type="subcellular location">
    <subcellularLocation>
        <location evidence="2">Nucleus</location>
    </subcellularLocation>
</comment>
<evidence type="ECO:0000256" key="5">
    <source>
        <dbReference type="ARBA" id="ARBA00022481"/>
    </source>
</evidence>
<evidence type="ECO:0000259" key="22">
    <source>
        <dbReference type="PROSITE" id="PS50011"/>
    </source>
</evidence>
<dbReference type="GeneID" id="9813096"/>
<evidence type="ECO:0000256" key="21">
    <source>
        <dbReference type="SAM" id="MobiDB-lite"/>
    </source>
</evidence>
<name>A0A6A5HK39_CAERE</name>
<evidence type="ECO:0000256" key="17">
    <source>
        <dbReference type="ARBA" id="ARBA00054738"/>
    </source>
</evidence>